<feature type="binding site" evidence="9">
    <location>
        <position position="155"/>
    </location>
    <ligand>
        <name>[4Fe-4S] cluster</name>
        <dbReference type="ChEBI" id="CHEBI:49883"/>
    </ligand>
</feature>
<comment type="similarity">
    <text evidence="1 9">Belongs to the IlvD/Edd family.</text>
</comment>
<feature type="domain" description="Dihydroxy-acid/6-phosphogluconate dehydratase N-terminal" evidence="11">
    <location>
        <begin position="68"/>
        <end position="379"/>
    </location>
</feature>
<dbReference type="InterPro" id="IPR020558">
    <property type="entry name" value="DiOHA_6PGluconate_deHydtase_CS"/>
</dbReference>
<evidence type="ECO:0000256" key="10">
    <source>
        <dbReference type="NCBIfam" id="TIGR01196"/>
    </source>
</evidence>
<evidence type="ECO:0000313" key="13">
    <source>
        <dbReference type="EMBL" id="QOL80344.1"/>
    </source>
</evidence>
<dbReference type="InterPro" id="IPR000581">
    <property type="entry name" value="ILV_EDD_N"/>
</dbReference>
<evidence type="ECO:0000256" key="4">
    <source>
        <dbReference type="ARBA" id="ARBA00023004"/>
    </source>
</evidence>
<dbReference type="Pfam" id="PF00920">
    <property type="entry name" value="ILVD_EDD_N"/>
    <property type="match status" value="1"/>
</dbReference>
<dbReference type="Pfam" id="PF24877">
    <property type="entry name" value="ILV_EDD_C"/>
    <property type="match status" value="1"/>
</dbReference>
<keyword evidence="5 9" id="KW-0411">Iron-sulfur</keyword>
<dbReference type="InterPro" id="IPR004786">
    <property type="entry name" value="6-phosphgluc_deHydtase"/>
</dbReference>
<dbReference type="SUPFAM" id="SSF52016">
    <property type="entry name" value="LeuD/IlvD-like"/>
    <property type="match status" value="1"/>
</dbReference>
<evidence type="ECO:0000256" key="6">
    <source>
        <dbReference type="ARBA" id="ARBA00023064"/>
    </source>
</evidence>
<dbReference type="InterPro" id="IPR001307">
    <property type="entry name" value="Thiosulphate_STrfase_CS"/>
</dbReference>
<dbReference type="Proteomes" id="UP000594118">
    <property type="component" value="Chromosome"/>
</dbReference>
<proteinExistence type="inferred from homology"/>
<comment type="function">
    <text evidence="9">Catalyzes the dehydration of 6-phospho-D-gluconate to 2-dehydro-3-deoxy-6-phospho-D-gluconate.</text>
</comment>
<dbReference type="Gene3D" id="3.50.30.80">
    <property type="entry name" value="IlvD/EDD C-terminal domain-like"/>
    <property type="match status" value="1"/>
</dbReference>
<evidence type="ECO:0000256" key="2">
    <source>
        <dbReference type="ARBA" id="ARBA00022485"/>
    </source>
</evidence>
<dbReference type="GO" id="GO:0046872">
    <property type="term" value="F:metal ion binding"/>
    <property type="evidence" value="ECO:0007669"/>
    <property type="project" value="UniProtKB-KW"/>
</dbReference>
<evidence type="ECO:0000256" key="3">
    <source>
        <dbReference type="ARBA" id="ARBA00022723"/>
    </source>
</evidence>
<keyword evidence="14" id="KW-1185">Reference proteome</keyword>
<evidence type="ECO:0000259" key="12">
    <source>
        <dbReference type="Pfam" id="PF24877"/>
    </source>
</evidence>
<evidence type="ECO:0000256" key="9">
    <source>
        <dbReference type="HAMAP-Rule" id="MF_02094"/>
    </source>
</evidence>
<comment type="cofactor">
    <cofactor evidence="9">
        <name>[4Fe-4S] cluster</name>
        <dbReference type="ChEBI" id="CHEBI:49883"/>
    </cofactor>
    <text evidence="9">Binds 1 [4Fe-4S] cluster.</text>
</comment>
<dbReference type="EC" id="4.2.1.12" evidence="9 10"/>
<keyword evidence="7 9" id="KW-0456">Lyase</keyword>
<feature type="domain" description="Dihydroxy-acid/6-phosphogluconate dehydratase C-terminal" evidence="12">
    <location>
        <begin position="407"/>
        <end position="595"/>
    </location>
</feature>
<evidence type="ECO:0000313" key="14">
    <source>
        <dbReference type="Proteomes" id="UP000594118"/>
    </source>
</evidence>
<dbReference type="KEGG" id="pshq:F3W81_05610"/>
<dbReference type="PROSITE" id="PS00887">
    <property type="entry name" value="ILVD_EDD_2"/>
    <property type="match status" value="1"/>
</dbReference>
<reference evidence="13 14" key="1">
    <citation type="submission" date="2019-10" db="EMBL/GenBank/DDBJ databases">
        <title>Pseudopuniceibacterium sp. HQ09 islated from Antarctica.</title>
        <authorList>
            <person name="Liao L."/>
            <person name="Su S."/>
            <person name="Chen B."/>
            <person name="Yu Y."/>
        </authorList>
    </citation>
    <scope>NUCLEOTIDE SEQUENCE [LARGE SCALE GENOMIC DNA]</scope>
    <source>
        <strain evidence="13 14">HQ09</strain>
    </source>
</reference>
<name>A0A7L9WKI4_9RHOB</name>
<dbReference type="InterPro" id="IPR042096">
    <property type="entry name" value="Dihydro-acid_dehy_C"/>
</dbReference>
<dbReference type="InterPro" id="IPR037237">
    <property type="entry name" value="IlvD/EDD_N"/>
</dbReference>
<dbReference type="GO" id="GO:0051539">
    <property type="term" value="F:4 iron, 4 sulfur cluster binding"/>
    <property type="evidence" value="ECO:0007669"/>
    <property type="project" value="UniProtKB-UniRule"/>
</dbReference>
<dbReference type="GO" id="GO:0009255">
    <property type="term" value="P:Entner-Doudoroff pathway through 6-phosphogluconate"/>
    <property type="evidence" value="ECO:0007669"/>
    <property type="project" value="UniProtKB-UniRule"/>
</dbReference>
<keyword evidence="4 9" id="KW-0408">Iron</keyword>
<keyword evidence="6 9" id="KW-0311">Gluconate utilization</keyword>
<evidence type="ECO:0000256" key="8">
    <source>
        <dbReference type="ARBA" id="ARBA00023277"/>
    </source>
</evidence>
<evidence type="ECO:0000256" key="1">
    <source>
        <dbReference type="ARBA" id="ARBA00006486"/>
    </source>
</evidence>
<evidence type="ECO:0000256" key="5">
    <source>
        <dbReference type="ARBA" id="ARBA00023014"/>
    </source>
</evidence>
<dbReference type="InterPro" id="IPR056740">
    <property type="entry name" value="ILV_EDD_C"/>
</dbReference>
<feature type="binding site" evidence="9">
    <location>
        <position position="222"/>
    </location>
    <ligand>
        <name>[4Fe-4S] cluster</name>
        <dbReference type="ChEBI" id="CHEBI:49883"/>
    </ligand>
</feature>
<keyword evidence="8 9" id="KW-0119">Carbohydrate metabolism</keyword>
<keyword evidence="2 9" id="KW-0004">4Fe-4S</keyword>
<gene>
    <name evidence="9" type="primary">edd</name>
    <name evidence="13" type="ORF">F3W81_05610</name>
</gene>
<dbReference type="AlphaFoldDB" id="A0A7L9WKI4"/>
<dbReference type="HAMAP" id="MF_02094">
    <property type="entry name" value="Edd"/>
    <property type="match status" value="1"/>
</dbReference>
<dbReference type="PANTHER" id="PTHR43661:SF1">
    <property type="entry name" value="PHOSPHOGLUCONATE DEHYDRATASE"/>
    <property type="match status" value="1"/>
</dbReference>
<organism evidence="13 14">
    <name type="scientific">Pseudooceanicola spongiae</name>
    <dbReference type="NCBI Taxonomy" id="2613965"/>
    <lineage>
        <taxon>Bacteria</taxon>
        <taxon>Pseudomonadati</taxon>
        <taxon>Pseudomonadota</taxon>
        <taxon>Alphaproteobacteria</taxon>
        <taxon>Rhodobacterales</taxon>
        <taxon>Paracoccaceae</taxon>
        <taxon>Pseudooceanicola</taxon>
    </lineage>
</organism>
<evidence type="ECO:0000256" key="7">
    <source>
        <dbReference type="ARBA" id="ARBA00023239"/>
    </source>
</evidence>
<dbReference type="PROSITE" id="PS00886">
    <property type="entry name" value="ILVD_EDD_1"/>
    <property type="match status" value="1"/>
</dbReference>
<dbReference type="EMBL" id="CP045201">
    <property type="protein sequence ID" value="QOL80344.1"/>
    <property type="molecule type" value="Genomic_DNA"/>
</dbReference>
<accession>A0A7L9WKI4</accession>
<dbReference type="UniPathway" id="UPA00226"/>
<dbReference type="RefSeq" id="WP_193082662.1">
    <property type="nucleotide sequence ID" value="NZ_CP045201.1"/>
</dbReference>
<dbReference type="GO" id="GO:0005829">
    <property type="term" value="C:cytosol"/>
    <property type="evidence" value="ECO:0007669"/>
    <property type="project" value="TreeGrafter"/>
</dbReference>
<comment type="pathway">
    <text evidence="9">Carbohydrate metabolism; Entner-Doudoroff pathway.</text>
</comment>
<comment type="catalytic activity">
    <reaction evidence="9">
        <text>6-phospho-D-gluconate = 2-dehydro-3-deoxy-6-phospho-D-gluconate + H2O</text>
        <dbReference type="Rhea" id="RHEA:17277"/>
        <dbReference type="ChEBI" id="CHEBI:15377"/>
        <dbReference type="ChEBI" id="CHEBI:57569"/>
        <dbReference type="ChEBI" id="CHEBI:58759"/>
        <dbReference type="EC" id="4.2.1.12"/>
    </reaction>
</comment>
<evidence type="ECO:0000259" key="11">
    <source>
        <dbReference type="Pfam" id="PF00920"/>
    </source>
</evidence>
<dbReference type="GO" id="GO:0004792">
    <property type="term" value="F:thiosulfate-cyanide sulfurtransferase activity"/>
    <property type="evidence" value="ECO:0007669"/>
    <property type="project" value="InterPro"/>
</dbReference>
<dbReference type="GO" id="GO:0019521">
    <property type="term" value="P:D-gluconate metabolic process"/>
    <property type="evidence" value="ECO:0007669"/>
    <property type="project" value="UniProtKB-KW"/>
</dbReference>
<dbReference type="PROSITE" id="PS00380">
    <property type="entry name" value="RHODANESE_1"/>
    <property type="match status" value="1"/>
</dbReference>
<keyword evidence="3 9" id="KW-0479">Metal-binding</keyword>
<dbReference type="NCBIfam" id="TIGR01196">
    <property type="entry name" value="edd"/>
    <property type="match status" value="1"/>
</dbReference>
<dbReference type="SUPFAM" id="SSF143975">
    <property type="entry name" value="IlvD/EDD N-terminal domain-like"/>
    <property type="match status" value="1"/>
</dbReference>
<protein>
    <recommendedName>
        <fullName evidence="9 10">Phosphogluconate dehydratase</fullName>
        <ecNumber evidence="9 10">4.2.1.12</ecNumber>
    </recommendedName>
</protein>
<sequence>MALNQTIADVTDRIRERSQGTRDLYLERIGRAAEAGPVRAHLTCGNQAHAYAGVPDDQTALSKGNGANLGIVTAYNDMLSAHQPYEHFPALIRKTARAQGATAQVAGGVPAMCDGVTQGQPGMELSLFSRDVIAMAAGIALSHNCFDAALYLGVCDKIVPGLVMAAATFGHIPAVFLPAGPMPSGLPNDEKAKVRQQYANGEVGRDKLMEAELASYHSPGTCTFYGTANTNQMLMEFMGLHLPGASFVNPNTPMREALTVAGTERALAITALGNEFRPAGEILDEKAFVNGIVGLMATGGSTNLVLHMPAMARAAGIIIDPEDFDTISSITPLMAKVYPNGLADVNHFHAAGGLGYMIGQLLNEGLLHPDTKTVAGDGLELYTQEPKLREGRIVYEPGAKETLNDRIVRPASDPFQKSGGLKHLSGTLGRAIMKVSAVKPENHVIEAPVRIFHDQNDVKTAFKAGEFTSDTIVVVRFQGPKANGMPELHSLTPTLAVLLDRGLKVALLTDGRMSGASGKVPAAIHLAPEAADGGPIALLRDGDIVKLDAVNGTITCPDLTGRTPVTPDLSANKHGIGRELFETFRQNASASSAGASNIV</sequence>
<dbReference type="PANTHER" id="PTHR43661">
    <property type="entry name" value="D-XYLONATE DEHYDRATASE"/>
    <property type="match status" value="1"/>
</dbReference>
<dbReference type="GO" id="GO:0004456">
    <property type="term" value="F:phosphogluconate dehydratase activity"/>
    <property type="evidence" value="ECO:0007669"/>
    <property type="project" value="UniProtKB-UniRule"/>
</dbReference>